<keyword evidence="4" id="KW-0732">Signal</keyword>
<sequence length="345" mass="37396">MTAIPSRGAWRCRWRSVATVSLAVLLLASGHVLAREGALLNASYDVARDVYKDLNPAFVAQQKAQTGKTVAIDQSHGGSSKQARSVIDGLEADVVTMNNPLDIDQIAKAGLLPVDWAGRLPNQSSPSWSTILFLVRKGNPKGIRDWGDLAKPGVAVILPNPKTSGNGRYSYLAGWEWAKRAADGNEQAGEDYVRKLFANVPVLDTGGRGATTTFVQRGIGDVLLTFENEIGLLRAEFGAGDYEVVVPSLTVRADNPVAVVDKVVTKHGSAALANAYLRFHYSEQAQTIFAQNHMRPSDPAALARHAERFPKVNTFRVEEAFGSWQAAQARHFANGGVFDRIYSAR</sequence>
<evidence type="ECO:0000256" key="4">
    <source>
        <dbReference type="ARBA" id="ARBA00022729"/>
    </source>
</evidence>
<name>A0ABU9J369_9GAMM</name>
<dbReference type="Proteomes" id="UP001459204">
    <property type="component" value="Unassembled WGS sequence"/>
</dbReference>
<dbReference type="NCBIfam" id="TIGR00971">
    <property type="entry name" value="3a0106s03"/>
    <property type="match status" value="1"/>
</dbReference>
<dbReference type="RefSeq" id="WP_425605450.1">
    <property type="nucleotide sequence ID" value="NZ_JBBWWT010000005.1"/>
</dbReference>
<dbReference type="SUPFAM" id="SSF53850">
    <property type="entry name" value="Periplasmic binding protein-like II"/>
    <property type="match status" value="1"/>
</dbReference>
<keyword evidence="5" id="KW-0574">Periplasm</keyword>
<comment type="similarity">
    <text evidence="2">Belongs to the prokaryotic sulfate-binding protein family.</text>
</comment>
<evidence type="ECO:0000256" key="3">
    <source>
        <dbReference type="ARBA" id="ARBA00022448"/>
    </source>
</evidence>
<keyword evidence="7" id="KW-1185">Reference proteome</keyword>
<evidence type="ECO:0000256" key="5">
    <source>
        <dbReference type="ARBA" id="ARBA00022764"/>
    </source>
</evidence>
<comment type="caution">
    <text evidence="6">The sequence shown here is derived from an EMBL/GenBank/DDBJ whole genome shotgun (WGS) entry which is preliminary data.</text>
</comment>
<dbReference type="CDD" id="cd01005">
    <property type="entry name" value="PBP2_CysP"/>
    <property type="match status" value="1"/>
</dbReference>
<dbReference type="Pfam" id="PF13531">
    <property type="entry name" value="SBP_bac_11"/>
    <property type="match status" value="1"/>
</dbReference>
<protein>
    <submittedName>
        <fullName evidence="6">Sulfate ABC transporter substrate-binding protein</fullName>
    </submittedName>
</protein>
<accession>A0ABU9J369</accession>
<dbReference type="NCBIfam" id="NF008022">
    <property type="entry name" value="PRK10752.1"/>
    <property type="match status" value="1"/>
</dbReference>
<organism evidence="6 7">
    <name type="scientific">Pseudoxanthomonas putridarboris</name>
    <dbReference type="NCBI Taxonomy" id="752605"/>
    <lineage>
        <taxon>Bacteria</taxon>
        <taxon>Pseudomonadati</taxon>
        <taxon>Pseudomonadota</taxon>
        <taxon>Gammaproteobacteria</taxon>
        <taxon>Lysobacterales</taxon>
        <taxon>Lysobacteraceae</taxon>
        <taxon>Pseudoxanthomonas</taxon>
    </lineage>
</organism>
<dbReference type="Gene3D" id="3.40.190.10">
    <property type="entry name" value="Periplasmic binding protein-like II"/>
    <property type="match status" value="2"/>
</dbReference>
<dbReference type="PANTHER" id="PTHR30368">
    <property type="entry name" value="SULFATE-BINDING PROTEIN"/>
    <property type="match status" value="1"/>
</dbReference>
<comment type="subcellular location">
    <subcellularLocation>
        <location evidence="1">Periplasm</location>
    </subcellularLocation>
</comment>
<dbReference type="PANTHER" id="PTHR30368:SF2">
    <property type="entry name" value="SULFATE-BINDING PROTEIN"/>
    <property type="match status" value="1"/>
</dbReference>
<evidence type="ECO:0000256" key="2">
    <source>
        <dbReference type="ARBA" id="ARBA00006099"/>
    </source>
</evidence>
<dbReference type="EMBL" id="JBBWWT010000005">
    <property type="protein sequence ID" value="MEL1265067.1"/>
    <property type="molecule type" value="Genomic_DNA"/>
</dbReference>
<reference evidence="6 7" key="1">
    <citation type="submission" date="2024-04" db="EMBL/GenBank/DDBJ databases">
        <title>Draft genome sequence of Pseudoxanthomonas putridarboris WD12.</title>
        <authorList>
            <person name="Oh J."/>
        </authorList>
    </citation>
    <scope>NUCLEOTIDE SEQUENCE [LARGE SCALE GENOMIC DNA]</scope>
    <source>
        <strain evidence="6 7">WD12</strain>
    </source>
</reference>
<dbReference type="InterPro" id="IPR005669">
    <property type="entry name" value="Thiosulph/SO4-bd"/>
</dbReference>
<proteinExistence type="inferred from homology"/>
<evidence type="ECO:0000256" key="1">
    <source>
        <dbReference type="ARBA" id="ARBA00004418"/>
    </source>
</evidence>
<gene>
    <name evidence="6" type="ORF">AAD027_11925</name>
</gene>
<evidence type="ECO:0000313" key="6">
    <source>
        <dbReference type="EMBL" id="MEL1265067.1"/>
    </source>
</evidence>
<keyword evidence="3" id="KW-0813">Transport</keyword>
<dbReference type="NCBIfam" id="NF008106">
    <property type="entry name" value="PRK10852.1"/>
    <property type="match status" value="1"/>
</dbReference>
<evidence type="ECO:0000313" key="7">
    <source>
        <dbReference type="Proteomes" id="UP001459204"/>
    </source>
</evidence>